<dbReference type="Pfam" id="PF00459">
    <property type="entry name" value="Inositol_P"/>
    <property type="match status" value="1"/>
</dbReference>
<proteinExistence type="inferred from homology"/>
<dbReference type="AlphaFoldDB" id="A0A1I4DCA7"/>
<sequence>MPATDLPLLLDAAAAAGDIAMRYFKSDPQVWDKAGDQGPVTEADLAVNDMLTARLRSAQPDYGWLSEETPDDTARLTTHRQFVIDPIDGTRAFINHSLDWAHALAVVEDGRVTAGVVTLPARGLTFAATLGGGATLNGKPLHVTQVTDLAAANVLTTKPNLAPHFWLGGAVPPFSKGFRSSLAYRLCLVAQGKFDAMLTLRPSWEWDIAAGSLIVSEAQGTATDRWGAPLVFNNPYPQVDGVLAAGAVHGALRAALV</sequence>
<gene>
    <name evidence="6" type="ORF">SAMN04488004_10447</name>
</gene>
<feature type="binding site" evidence="5">
    <location>
        <position position="87"/>
    </location>
    <ligand>
        <name>Mg(2+)</name>
        <dbReference type="ChEBI" id="CHEBI:18420"/>
        <label>1</label>
        <note>catalytic</note>
    </ligand>
</feature>
<evidence type="ECO:0000256" key="5">
    <source>
        <dbReference type="PIRSR" id="PIRSR600760-2"/>
    </source>
</evidence>
<keyword evidence="4 5" id="KW-0460">Magnesium</keyword>
<dbReference type="Gene3D" id="3.30.540.10">
    <property type="entry name" value="Fructose-1,6-Bisphosphatase, subunit A, domain 1"/>
    <property type="match status" value="1"/>
</dbReference>
<evidence type="ECO:0000256" key="3">
    <source>
        <dbReference type="ARBA" id="ARBA00022801"/>
    </source>
</evidence>
<keyword evidence="3" id="KW-0378">Hydrolase</keyword>
<dbReference type="STRING" id="195913.SAMN04488004_10447"/>
<dbReference type="GO" id="GO:0007165">
    <property type="term" value="P:signal transduction"/>
    <property type="evidence" value="ECO:0007669"/>
    <property type="project" value="TreeGrafter"/>
</dbReference>
<feature type="binding site" evidence="5">
    <location>
        <position position="85"/>
    </location>
    <ligand>
        <name>Mg(2+)</name>
        <dbReference type="ChEBI" id="CHEBI:18420"/>
        <label>1</label>
        <note>catalytic</note>
    </ligand>
</feature>
<protein>
    <submittedName>
        <fullName evidence="6">Myo-inositol-1(Or 4)-monophosphatase</fullName>
    </submittedName>
</protein>
<reference evidence="7" key="1">
    <citation type="submission" date="2016-10" db="EMBL/GenBank/DDBJ databases">
        <authorList>
            <person name="Varghese N."/>
            <person name="Submissions S."/>
        </authorList>
    </citation>
    <scope>NUCLEOTIDE SEQUENCE [LARGE SCALE GENOMIC DNA]</scope>
    <source>
        <strain evidence="7">DSM 16199</strain>
    </source>
</reference>
<dbReference type="SUPFAM" id="SSF56655">
    <property type="entry name" value="Carbohydrate phosphatase"/>
    <property type="match status" value="1"/>
</dbReference>
<feature type="binding site" evidence="5">
    <location>
        <position position="67"/>
    </location>
    <ligand>
        <name>Mg(2+)</name>
        <dbReference type="ChEBI" id="CHEBI:18420"/>
        <label>1</label>
        <note>catalytic</note>
    </ligand>
</feature>
<dbReference type="EMBL" id="FOTF01000004">
    <property type="protein sequence ID" value="SFK91122.1"/>
    <property type="molecule type" value="Genomic_DNA"/>
</dbReference>
<feature type="binding site" evidence="5">
    <location>
        <position position="88"/>
    </location>
    <ligand>
        <name>Mg(2+)</name>
        <dbReference type="ChEBI" id="CHEBI:18420"/>
        <label>1</label>
        <note>catalytic</note>
    </ligand>
</feature>
<evidence type="ECO:0000313" key="6">
    <source>
        <dbReference type="EMBL" id="SFK91122.1"/>
    </source>
</evidence>
<dbReference type="PANTHER" id="PTHR20854">
    <property type="entry name" value="INOSITOL MONOPHOSPHATASE"/>
    <property type="match status" value="1"/>
</dbReference>
<dbReference type="RefSeq" id="WP_090186125.1">
    <property type="nucleotide sequence ID" value="NZ_FOTF01000004.1"/>
</dbReference>
<dbReference type="Gene3D" id="3.40.190.80">
    <property type="match status" value="1"/>
</dbReference>
<dbReference type="OrthoDB" id="9785695at2"/>
<dbReference type="PANTHER" id="PTHR20854:SF4">
    <property type="entry name" value="INOSITOL-1-MONOPHOSPHATASE-RELATED"/>
    <property type="match status" value="1"/>
</dbReference>
<comment type="similarity">
    <text evidence="1">Belongs to the inositol monophosphatase superfamily.</text>
</comment>
<keyword evidence="2 5" id="KW-0479">Metal-binding</keyword>
<evidence type="ECO:0000313" key="7">
    <source>
        <dbReference type="Proteomes" id="UP000199550"/>
    </source>
</evidence>
<name>A0A1I4DCA7_9RHOB</name>
<dbReference type="PROSITE" id="PS00629">
    <property type="entry name" value="IMP_1"/>
    <property type="match status" value="1"/>
</dbReference>
<dbReference type="Proteomes" id="UP000199550">
    <property type="component" value="Unassembled WGS sequence"/>
</dbReference>
<organism evidence="6 7">
    <name type="scientific">Loktanella salsilacus</name>
    <dbReference type="NCBI Taxonomy" id="195913"/>
    <lineage>
        <taxon>Bacteria</taxon>
        <taxon>Pseudomonadati</taxon>
        <taxon>Pseudomonadota</taxon>
        <taxon>Alphaproteobacteria</taxon>
        <taxon>Rhodobacterales</taxon>
        <taxon>Roseobacteraceae</taxon>
        <taxon>Loktanella</taxon>
    </lineage>
</organism>
<dbReference type="GO" id="GO:0046872">
    <property type="term" value="F:metal ion binding"/>
    <property type="evidence" value="ECO:0007669"/>
    <property type="project" value="UniProtKB-KW"/>
</dbReference>
<evidence type="ECO:0000256" key="2">
    <source>
        <dbReference type="ARBA" id="ARBA00022723"/>
    </source>
</evidence>
<comment type="cofactor">
    <cofactor evidence="5">
        <name>Mg(2+)</name>
        <dbReference type="ChEBI" id="CHEBI:18420"/>
    </cofactor>
</comment>
<dbReference type="GO" id="GO:0006020">
    <property type="term" value="P:inositol metabolic process"/>
    <property type="evidence" value="ECO:0007669"/>
    <property type="project" value="TreeGrafter"/>
</dbReference>
<dbReference type="PRINTS" id="PR00377">
    <property type="entry name" value="IMPHPHTASES"/>
</dbReference>
<feature type="binding site" evidence="5">
    <location>
        <position position="207"/>
    </location>
    <ligand>
        <name>Mg(2+)</name>
        <dbReference type="ChEBI" id="CHEBI:18420"/>
        <label>1</label>
        <note>catalytic</note>
    </ligand>
</feature>
<dbReference type="CDD" id="cd01638">
    <property type="entry name" value="CysQ"/>
    <property type="match status" value="1"/>
</dbReference>
<evidence type="ECO:0000256" key="1">
    <source>
        <dbReference type="ARBA" id="ARBA00009759"/>
    </source>
</evidence>
<evidence type="ECO:0000256" key="4">
    <source>
        <dbReference type="ARBA" id="ARBA00022842"/>
    </source>
</evidence>
<dbReference type="InterPro" id="IPR000760">
    <property type="entry name" value="Inositol_monophosphatase-like"/>
</dbReference>
<dbReference type="GO" id="GO:0008934">
    <property type="term" value="F:inositol monophosphate 1-phosphatase activity"/>
    <property type="evidence" value="ECO:0007669"/>
    <property type="project" value="TreeGrafter"/>
</dbReference>
<accession>A0A1I4DCA7</accession>
<keyword evidence="7" id="KW-1185">Reference proteome</keyword>
<dbReference type="InterPro" id="IPR020583">
    <property type="entry name" value="Inositol_monoP_metal-BS"/>
</dbReference>